<feature type="region of interest" description="Disordered" evidence="1">
    <location>
        <begin position="31"/>
        <end position="104"/>
    </location>
</feature>
<feature type="compositionally biased region" description="Low complexity" evidence="1">
    <location>
        <begin position="645"/>
        <end position="676"/>
    </location>
</feature>
<sequence>MSPGYLLRHLVVYLLIFNFKCFVDLTNPDPSTNGTSSSSSNGSSHSLGNGSSTANQQSSSQVGSSASVGHGANDTSNLTGSSSTSTSSSSQTSSSGSTDTIKPASVSIPTLSPVELKINKNNSTSEFEYADIGTYKTFTCNRGYGFNKIVNPKTAGSDEVIWQSTGNDYATKVRLRKDTSTKERQILLFLASMNYVFFHADKGKQFQNVTTKRHDFFNLKVYTLDGGVEKIAKPDQYTISLYHMSIGCTIKTEYPCSKIMYEDREVYKQDDYQDLGQLKGVYLDLVRNSMYLIGINDETRVLEAMKTAKNVTLDINKDKSADEFDFIEDYKKNVRIFKARGNAIFTKVIKTATLSSDEVIWQTSDNIYATEVFTDGLSDLKKTKNVTIQISTGNFKQFTKPNGSWVEASNFVALDITKTESSIHFDFYTKNEFKTFTAKSSFLFNKVIESKTFGSDTVIWEAPNTSDHSNKVTLMVTGTEKYMGILRTDNTVILLHKPPTSDTWDNVTSNVSKISEIKMSYYDDKKQKYFLLKPEQYKMTFNNLLHGYELKSGVTCNRVKFGSKIVWSYKDGDTFKEARAVFTYLRANNFILIGPSNDKKEISSRDLLQDDGIQEEELSETETETEASSETSSECDPTESEETDLSLSLDPSQTQSQDSTTPETSQSTSTGEQQPSDSTSTTPESQSAVPTSTASGSDSDPTSGAFME</sequence>
<name>A0A3B0MTG6_THEAN</name>
<gene>
    <name evidence="3" type="ORF">TAT_000153100</name>
    <name evidence="4" type="ORF">TAV_000153200</name>
</gene>
<evidence type="ECO:0000256" key="1">
    <source>
        <dbReference type="SAM" id="MobiDB-lite"/>
    </source>
</evidence>
<evidence type="ECO:0000313" key="4">
    <source>
        <dbReference type="EMBL" id="SVP91363.1"/>
    </source>
</evidence>
<feature type="region of interest" description="Disordered" evidence="1">
    <location>
        <begin position="609"/>
        <end position="708"/>
    </location>
</feature>
<dbReference type="EMBL" id="UIVS01000002">
    <property type="protein sequence ID" value="SVP91363.1"/>
    <property type="molecule type" value="Genomic_DNA"/>
</dbReference>
<evidence type="ECO:0000256" key="2">
    <source>
        <dbReference type="SAM" id="SignalP"/>
    </source>
</evidence>
<proteinExistence type="predicted"/>
<dbReference type="VEuPathDB" id="PiroplasmaDB:TA14285"/>
<evidence type="ECO:0000313" key="3">
    <source>
        <dbReference type="EMBL" id="SVP90820.1"/>
    </source>
</evidence>
<feature type="signal peptide" evidence="2">
    <location>
        <begin position="1"/>
        <end position="25"/>
    </location>
</feature>
<dbReference type="EMBL" id="UIVT01000002">
    <property type="protein sequence ID" value="SVP90820.1"/>
    <property type="molecule type" value="Genomic_DNA"/>
</dbReference>
<feature type="chain" id="PRO_5036335388" evidence="2">
    <location>
        <begin position="26"/>
        <end position="708"/>
    </location>
</feature>
<reference evidence="3" key="1">
    <citation type="submission" date="2018-07" db="EMBL/GenBank/DDBJ databases">
        <authorList>
            <person name="Quirk P.G."/>
            <person name="Krulwich T.A."/>
        </authorList>
    </citation>
    <scope>NUCLEOTIDE SEQUENCE</scope>
    <source>
        <strain evidence="3">Anand</strain>
    </source>
</reference>
<feature type="compositionally biased region" description="Low complexity" evidence="1">
    <location>
        <begin position="31"/>
        <end position="100"/>
    </location>
</feature>
<protein>
    <submittedName>
        <fullName evidence="3">SfiI-subtelomeric related protein family member, putative</fullName>
    </submittedName>
</protein>
<dbReference type="Pfam" id="PF04385">
    <property type="entry name" value="FAINT"/>
    <property type="match status" value="2"/>
</dbReference>
<organism evidence="3">
    <name type="scientific">Theileria annulata</name>
    <dbReference type="NCBI Taxonomy" id="5874"/>
    <lineage>
        <taxon>Eukaryota</taxon>
        <taxon>Sar</taxon>
        <taxon>Alveolata</taxon>
        <taxon>Apicomplexa</taxon>
        <taxon>Aconoidasida</taxon>
        <taxon>Piroplasmida</taxon>
        <taxon>Theileriidae</taxon>
        <taxon>Theileria</taxon>
    </lineage>
</organism>
<feature type="compositionally biased region" description="Polar residues" evidence="1">
    <location>
        <begin position="677"/>
        <end position="702"/>
    </location>
</feature>
<accession>A0A3B0MTG6</accession>
<keyword evidence="2" id="KW-0732">Signal</keyword>
<dbReference type="AlphaFoldDB" id="A0A3B0MTG6"/>
<dbReference type="InterPro" id="IPR007480">
    <property type="entry name" value="DUF529"/>
</dbReference>
<feature type="compositionally biased region" description="Acidic residues" evidence="1">
    <location>
        <begin position="612"/>
        <end position="627"/>
    </location>
</feature>